<dbReference type="EMBL" id="DRSQ01000064">
    <property type="protein sequence ID" value="HHE31575.1"/>
    <property type="molecule type" value="Genomic_DNA"/>
</dbReference>
<dbReference type="GO" id="GO:0005737">
    <property type="term" value="C:cytoplasm"/>
    <property type="evidence" value="ECO:0007669"/>
    <property type="project" value="UniProtKB-SubCell"/>
</dbReference>
<dbReference type="InterPro" id="IPR006015">
    <property type="entry name" value="Universal_stress_UspA"/>
</dbReference>
<dbReference type="PANTHER" id="PTHR46268">
    <property type="entry name" value="STRESS RESPONSE PROTEIN NHAX"/>
    <property type="match status" value="1"/>
</dbReference>
<feature type="domain" description="UspA" evidence="3">
    <location>
        <begin position="4"/>
        <end position="147"/>
    </location>
</feature>
<evidence type="ECO:0000256" key="1">
    <source>
        <dbReference type="ARBA" id="ARBA00008791"/>
    </source>
</evidence>
<name>A0A7C5DHR5_9CHLB</name>
<dbReference type="Gene3D" id="3.40.50.620">
    <property type="entry name" value="HUPs"/>
    <property type="match status" value="1"/>
</dbReference>
<gene>
    <name evidence="4" type="ORF">ENL07_02775</name>
</gene>
<dbReference type="PANTHER" id="PTHR46268:SF22">
    <property type="entry name" value="SENSOR PROTEIN KDPD-RELATED"/>
    <property type="match status" value="1"/>
</dbReference>
<dbReference type="AlphaFoldDB" id="A0A7C5DHR5"/>
<dbReference type="PIRSF" id="PIRSF006276">
    <property type="entry name" value="UspA"/>
    <property type="match status" value="1"/>
</dbReference>
<comment type="similarity">
    <text evidence="1 2">Belongs to the universal stress protein A family.</text>
</comment>
<organism evidence="4">
    <name type="scientific">Chlorobaculum parvum</name>
    <dbReference type="NCBI Taxonomy" id="274539"/>
    <lineage>
        <taxon>Bacteria</taxon>
        <taxon>Pseudomonadati</taxon>
        <taxon>Chlorobiota</taxon>
        <taxon>Chlorobiia</taxon>
        <taxon>Chlorobiales</taxon>
        <taxon>Chlorobiaceae</taxon>
        <taxon>Chlorobaculum</taxon>
    </lineage>
</organism>
<accession>A0A7C5DHR5</accession>
<dbReference type="PRINTS" id="PR01438">
    <property type="entry name" value="UNVRSLSTRESS"/>
</dbReference>
<evidence type="ECO:0000256" key="2">
    <source>
        <dbReference type="PIRNR" id="PIRNR006276"/>
    </source>
</evidence>
<dbReference type="Proteomes" id="UP000886058">
    <property type="component" value="Unassembled WGS sequence"/>
</dbReference>
<keyword evidence="2" id="KW-0963">Cytoplasm</keyword>
<protein>
    <recommendedName>
        <fullName evidence="2">Universal stress protein</fullName>
    </recommendedName>
</protein>
<dbReference type="InterPro" id="IPR014729">
    <property type="entry name" value="Rossmann-like_a/b/a_fold"/>
</dbReference>
<dbReference type="CDD" id="cd00293">
    <property type="entry name" value="USP-like"/>
    <property type="match status" value="1"/>
</dbReference>
<proteinExistence type="inferred from homology"/>
<evidence type="ECO:0000313" key="4">
    <source>
        <dbReference type="EMBL" id="HHE31575.1"/>
    </source>
</evidence>
<dbReference type="Pfam" id="PF00582">
    <property type="entry name" value="Usp"/>
    <property type="match status" value="1"/>
</dbReference>
<sequence length="153" mass="17101">MEPFNTILAAVDFSENSDHAFEYALTMAKKFDAHLVVLHVVSEQVDVDLRTYYGSTIPFEKLEEDVMSAAEGMMTDFCSRKLGDYENYSTVTVGGQPYKEILHTAKEQQANLIVLGTHGRTGIDHMIFGSTAERVVRLSDTPVMTIRTHKSGH</sequence>
<comment type="caution">
    <text evidence="4">The sequence shown here is derived from an EMBL/GenBank/DDBJ whole genome shotgun (WGS) entry which is preliminary data.</text>
</comment>
<comment type="subcellular location">
    <subcellularLocation>
        <location evidence="2">Cytoplasm</location>
    </subcellularLocation>
</comment>
<reference evidence="4" key="1">
    <citation type="journal article" date="2020" name="mSystems">
        <title>Genome- and Community-Level Interaction Insights into Carbon Utilization and Element Cycling Functions of Hydrothermarchaeota in Hydrothermal Sediment.</title>
        <authorList>
            <person name="Zhou Z."/>
            <person name="Liu Y."/>
            <person name="Xu W."/>
            <person name="Pan J."/>
            <person name="Luo Z.H."/>
            <person name="Li M."/>
        </authorList>
    </citation>
    <scope>NUCLEOTIDE SEQUENCE [LARGE SCALE GENOMIC DNA]</scope>
    <source>
        <strain evidence="4">HyVt-633</strain>
    </source>
</reference>
<dbReference type="InterPro" id="IPR006016">
    <property type="entry name" value="UspA"/>
</dbReference>
<dbReference type="SUPFAM" id="SSF52402">
    <property type="entry name" value="Adenine nucleotide alpha hydrolases-like"/>
    <property type="match status" value="1"/>
</dbReference>
<evidence type="ECO:0000259" key="3">
    <source>
        <dbReference type="Pfam" id="PF00582"/>
    </source>
</evidence>